<dbReference type="WBParaSite" id="PS1159_v2.g23720.t1">
    <property type="protein sequence ID" value="PS1159_v2.g23720.t1"/>
    <property type="gene ID" value="PS1159_v2.g23720"/>
</dbReference>
<evidence type="ECO:0000313" key="1">
    <source>
        <dbReference type="Proteomes" id="UP000887580"/>
    </source>
</evidence>
<accession>A0AC35G4F9</accession>
<proteinExistence type="predicted"/>
<reference evidence="2" key="1">
    <citation type="submission" date="2022-11" db="UniProtKB">
        <authorList>
            <consortium name="WormBaseParasite"/>
        </authorList>
    </citation>
    <scope>IDENTIFICATION</scope>
</reference>
<protein>
    <submittedName>
        <fullName evidence="2">Potassium channel domain-containing protein</fullName>
    </submittedName>
</protein>
<sequence>MRLRHVLRIAGWHLILYCFVISYVLVGAYIFHYLEGEYENERHIEQKRIIGQIKSELFDQIAHSNNSLNIENDLRNFMKKISKLHISVENYLLFDGNTNNVPKRWTYPSSVLFAFTILTTIGYGDLAPTTHVCQIFTMVYGAFGIPLFLITIADVGRFFKTGIMYIVQLIYKKELKKQGERKLLREIGEVVLVAVLFLGFIAAGSAVLPLWEHQLTYFDSVYFSYMSLTTIGLGDIVPRRMDFLLPTLIYITIGLWLTTALVEQLADVFRLVHYAGRHVSNVKGITVWLGGRRLSVGSLIQTVCRRVGMSDHIISQINWDRTIDQALNGEQPPLVPIFPWHFADFVEHDPPLIDLSMDFDQTDSPFYYTAQTICNSPSHNSTRRKLSAPPFDRPNGVNHFRGFLNIDDESENGTK</sequence>
<name>A0AC35G4F9_9BILA</name>
<evidence type="ECO:0000313" key="2">
    <source>
        <dbReference type="WBParaSite" id="PS1159_v2.g23720.t1"/>
    </source>
</evidence>
<organism evidence="1 2">
    <name type="scientific">Panagrolaimus sp. PS1159</name>
    <dbReference type="NCBI Taxonomy" id="55785"/>
    <lineage>
        <taxon>Eukaryota</taxon>
        <taxon>Metazoa</taxon>
        <taxon>Ecdysozoa</taxon>
        <taxon>Nematoda</taxon>
        <taxon>Chromadorea</taxon>
        <taxon>Rhabditida</taxon>
        <taxon>Tylenchina</taxon>
        <taxon>Panagrolaimomorpha</taxon>
        <taxon>Panagrolaimoidea</taxon>
        <taxon>Panagrolaimidae</taxon>
        <taxon>Panagrolaimus</taxon>
    </lineage>
</organism>
<dbReference type="Proteomes" id="UP000887580">
    <property type="component" value="Unplaced"/>
</dbReference>